<accession>A0A7E4W7Y5</accession>
<protein>
    <submittedName>
        <fullName evidence="2">Uncharacterized protein</fullName>
    </submittedName>
</protein>
<sequence length="82" mass="9508">MTPRRLFYSIPEGLREVVCHKLPHRRGQARPKEQLSVIFLKPVVVTLPTEQEKAIPMPIVVDVRGHFVHRRYIALQPAILFS</sequence>
<reference evidence="1" key="1">
    <citation type="journal article" date="2013" name="Genetics">
        <title>The draft genome and transcriptome of Panagrellus redivivus are shaped by the harsh demands of a free-living lifestyle.</title>
        <authorList>
            <person name="Srinivasan J."/>
            <person name="Dillman A.R."/>
            <person name="Macchietto M.G."/>
            <person name="Heikkinen L."/>
            <person name="Lakso M."/>
            <person name="Fracchia K.M."/>
            <person name="Antoshechkin I."/>
            <person name="Mortazavi A."/>
            <person name="Wong G."/>
            <person name="Sternberg P.W."/>
        </authorList>
    </citation>
    <scope>NUCLEOTIDE SEQUENCE [LARGE SCALE GENOMIC DNA]</scope>
    <source>
        <strain evidence="1">MT8872</strain>
    </source>
</reference>
<dbReference type="AlphaFoldDB" id="A0A7E4W7Y5"/>
<keyword evidence="1" id="KW-1185">Reference proteome</keyword>
<name>A0A7E4W7Y5_PANRE</name>
<proteinExistence type="predicted"/>
<reference evidence="2" key="2">
    <citation type="submission" date="2020-10" db="UniProtKB">
        <authorList>
            <consortium name="WormBaseParasite"/>
        </authorList>
    </citation>
    <scope>IDENTIFICATION</scope>
</reference>
<organism evidence="1 2">
    <name type="scientific">Panagrellus redivivus</name>
    <name type="common">Microworm</name>
    <dbReference type="NCBI Taxonomy" id="6233"/>
    <lineage>
        <taxon>Eukaryota</taxon>
        <taxon>Metazoa</taxon>
        <taxon>Ecdysozoa</taxon>
        <taxon>Nematoda</taxon>
        <taxon>Chromadorea</taxon>
        <taxon>Rhabditida</taxon>
        <taxon>Tylenchina</taxon>
        <taxon>Panagrolaimomorpha</taxon>
        <taxon>Panagrolaimoidea</taxon>
        <taxon>Panagrolaimidae</taxon>
        <taxon>Panagrellus</taxon>
    </lineage>
</organism>
<dbReference type="Proteomes" id="UP000492821">
    <property type="component" value="Unassembled WGS sequence"/>
</dbReference>
<evidence type="ECO:0000313" key="1">
    <source>
        <dbReference type="Proteomes" id="UP000492821"/>
    </source>
</evidence>
<evidence type="ECO:0000313" key="2">
    <source>
        <dbReference type="WBParaSite" id="Pan_g7365.t1"/>
    </source>
</evidence>
<dbReference type="WBParaSite" id="Pan_g7365.t1">
    <property type="protein sequence ID" value="Pan_g7365.t1"/>
    <property type="gene ID" value="Pan_g7365"/>
</dbReference>